<proteinExistence type="predicted"/>
<reference evidence="1" key="1">
    <citation type="journal article" date="2020" name="Microb. Genom.">
        <title>Genetic diversity of clinical and environmental Mucorales isolates obtained from an investigation of mucormycosis cases among solid organ transplant recipients.</title>
        <authorList>
            <person name="Nguyen M.H."/>
            <person name="Kaul D."/>
            <person name="Muto C."/>
            <person name="Cheng S.J."/>
            <person name="Richter R.A."/>
            <person name="Bruno V.M."/>
            <person name="Liu G."/>
            <person name="Beyhan S."/>
            <person name="Sundermann A.J."/>
            <person name="Mounaud S."/>
            <person name="Pasculle A.W."/>
            <person name="Nierman W.C."/>
            <person name="Driscoll E."/>
            <person name="Cumbie R."/>
            <person name="Clancy C.J."/>
            <person name="Dupont C.L."/>
        </authorList>
    </citation>
    <scope>NUCLEOTIDE SEQUENCE</scope>
    <source>
        <strain evidence="1">GL16</strain>
    </source>
</reference>
<dbReference type="Pfam" id="PF13975">
    <property type="entry name" value="gag-asp_proteas"/>
    <property type="match status" value="1"/>
</dbReference>
<accession>A0A9P6XQ17</accession>
<dbReference type="EMBL" id="JAANIT010007591">
    <property type="protein sequence ID" value="KAG1529721.1"/>
    <property type="molecule type" value="Genomic_DNA"/>
</dbReference>
<dbReference type="Gene3D" id="2.40.70.10">
    <property type="entry name" value="Acid Proteases"/>
    <property type="match status" value="1"/>
</dbReference>
<dbReference type="SUPFAM" id="SSF50630">
    <property type="entry name" value="Acid proteases"/>
    <property type="match status" value="1"/>
</dbReference>
<dbReference type="AlphaFoldDB" id="A0A9P6XQ17"/>
<dbReference type="InterPro" id="IPR021109">
    <property type="entry name" value="Peptidase_aspartic_dom_sf"/>
</dbReference>
<sequence length="85" mass="9353">MALIEDEEYNTTAVYSKIRIRDKGIKVLIDCGAAKTCMSKALAKALELEIDAPSESMFTLGNGIKQPALGLIYDVPIEVEENIFM</sequence>
<gene>
    <name evidence="1" type="ORF">G6F51_014062</name>
</gene>
<organism evidence="1 2">
    <name type="scientific">Rhizopus oryzae</name>
    <name type="common">Mucormycosis agent</name>
    <name type="synonym">Rhizopus arrhizus var. delemar</name>
    <dbReference type="NCBI Taxonomy" id="64495"/>
    <lineage>
        <taxon>Eukaryota</taxon>
        <taxon>Fungi</taxon>
        <taxon>Fungi incertae sedis</taxon>
        <taxon>Mucoromycota</taxon>
        <taxon>Mucoromycotina</taxon>
        <taxon>Mucoromycetes</taxon>
        <taxon>Mucorales</taxon>
        <taxon>Mucorineae</taxon>
        <taxon>Rhizopodaceae</taxon>
        <taxon>Rhizopus</taxon>
    </lineage>
</organism>
<evidence type="ECO:0000313" key="1">
    <source>
        <dbReference type="EMBL" id="KAG1529721.1"/>
    </source>
</evidence>
<evidence type="ECO:0000313" key="2">
    <source>
        <dbReference type="Proteomes" id="UP000717996"/>
    </source>
</evidence>
<dbReference type="Proteomes" id="UP000717996">
    <property type="component" value="Unassembled WGS sequence"/>
</dbReference>
<comment type="caution">
    <text evidence="1">The sequence shown here is derived from an EMBL/GenBank/DDBJ whole genome shotgun (WGS) entry which is preliminary data.</text>
</comment>
<protein>
    <recommendedName>
        <fullName evidence="3">Aspartic peptidase DDI1-type domain-containing protein</fullName>
    </recommendedName>
</protein>
<name>A0A9P6XQ17_RHIOR</name>
<evidence type="ECO:0008006" key="3">
    <source>
        <dbReference type="Google" id="ProtNLM"/>
    </source>
</evidence>